<feature type="binding site" evidence="7 10">
    <location>
        <position position="386"/>
    </location>
    <ligand>
        <name>Mg(2+)</name>
        <dbReference type="ChEBI" id="CHEBI:18420"/>
    </ligand>
</feature>
<dbReference type="KEGG" id="jte:ASJ30_01140"/>
<dbReference type="InterPro" id="IPR005854">
    <property type="entry name" value="PurF"/>
</dbReference>
<comment type="similarity">
    <text evidence="2 7 8">In the C-terminal section; belongs to the purine/pyrimidine phosphoribosyltransferase family.</text>
</comment>
<feature type="domain" description="Glutamine amidotransferase type-2" evidence="12">
    <location>
        <begin position="26"/>
        <end position="261"/>
    </location>
</feature>
<feature type="binding site" evidence="7 11">
    <location>
        <position position="473"/>
    </location>
    <ligand>
        <name>[4Fe-4S] cluster</name>
        <dbReference type="ChEBI" id="CHEBI:49883"/>
    </ligand>
</feature>
<feature type="binding site" evidence="7 11">
    <location>
        <position position="276"/>
    </location>
    <ligand>
        <name>[4Fe-4S] cluster</name>
        <dbReference type="ChEBI" id="CHEBI:49883"/>
    </ligand>
</feature>
<feature type="binding site" evidence="7 11">
    <location>
        <position position="476"/>
    </location>
    <ligand>
        <name>[4Fe-4S] cluster</name>
        <dbReference type="ChEBI" id="CHEBI:49883"/>
    </ligand>
</feature>
<dbReference type="NCBIfam" id="TIGR01134">
    <property type="entry name" value="purF"/>
    <property type="match status" value="1"/>
</dbReference>
<dbReference type="PIRSF" id="PIRSF000485">
    <property type="entry name" value="Amd_phspho_trans"/>
    <property type="match status" value="1"/>
</dbReference>
<evidence type="ECO:0000256" key="6">
    <source>
        <dbReference type="ARBA" id="ARBA00022962"/>
    </source>
</evidence>
<evidence type="ECO:0000256" key="5">
    <source>
        <dbReference type="ARBA" id="ARBA00022755"/>
    </source>
</evidence>
<dbReference type="PROSITE" id="PS51278">
    <property type="entry name" value="GATASE_TYPE_2"/>
    <property type="match status" value="1"/>
</dbReference>
<dbReference type="GO" id="GO:0009113">
    <property type="term" value="P:purine nucleobase biosynthetic process"/>
    <property type="evidence" value="ECO:0007669"/>
    <property type="project" value="UniProtKB-UniRule"/>
</dbReference>
<proteinExistence type="inferred from homology"/>
<comment type="cofactor">
    <cofactor evidence="7 11">
        <name>[4Fe-4S] cluster</name>
        <dbReference type="ChEBI" id="CHEBI:49883"/>
    </cofactor>
    <text evidence="7 11">Binds 1 [4Fe-4S] cluster per subunit.</text>
</comment>
<feature type="binding site" evidence="7 10">
    <location>
        <position position="323"/>
    </location>
    <ligand>
        <name>Mg(2+)</name>
        <dbReference type="ChEBI" id="CHEBI:18420"/>
    </ligand>
</feature>
<dbReference type="UniPathway" id="UPA00074">
    <property type="reaction ID" value="UER00124"/>
</dbReference>
<keyword evidence="7 11" id="KW-0408">Iron</keyword>
<dbReference type="InterPro" id="IPR029057">
    <property type="entry name" value="PRTase-like"/>
</dbReference>
<keyword evidence="7 10" id="KW-0479">Metal-binding</keyword>
<dbReference type="CDD" id="cd06223">
    <property type="entry name" value="PRTases_typeI"/>
    <property type="match status" value="1"/>
</dbReference>
<feature type="binding site" evidence="7 10">
    <location>
        <position position="385"/>
    </location>
    <ligand>
        <name>Mg(2+)</name>
        <dbReference type="ChEBI" id="CHEBI:18420"/>
    </ligand>
</feature>
<dbReference type="Pfam" id="PF13522">
    <property type="entry name" value="GATase_6"/>
    <property type="match status" value="1"/>
</dbReference>
<dbReference type="SUPFAM" id="SSF53271">
    <property type="entry name" value="PRTase-like"/>
    <property type="match status" value="1"/>
</dbReference>
<evidence type="ECO:0000256" key="11">
    <source>
        <dbReference type="PIRSR" id="PIRSR000485-3"/>
    </source>
</evidence>
<evidence type="ECO:0000256" key="9">
    <source>
        <dbReference type="PIRSR" id="PIRSR000485-1"/>
    </source>
</evidence>
<dbReference type="InterPro" id="IPR035584">
    <property type="entry name" value="PurF_N"/>
</dbReference>
<evidence type="ECO:0000256" key="7">
    <source>
        <dbReference type="HAMAP-Rule" id="MF_01931"/>
    </source>
</evidence>
<dbReference type="EC" id="2.4.2.14" evidence="7"/>
<sequence>MVLVPRGDGTLSHDLLPGEKGPQDACGVFGVWAPGEDVAKLTYYGLYALQHRGQESAGIATSNGQQILVYKDMGLVSQVFDERSLSTLRGHIAVGHCRYSTTGGSTWENAQPTLGGHDAGTVALAHNGNLINSAELLEMVEDRAATPEVDGTWRGVSKGELRRGNTTDTALVTALLADEQDQSLESAAMELLPKLQGAFCFVFMNEDTLYAARDPQGLRPLVIGRLERGWVVASETAALDIVGASFVREVEPGELVTIDEDGLRTQRFAPARRKGCVFEYVYLARPDTTIHGRTVHEARVEMGRALAREHPVEADLVIATPESGTPAAIGYAQESGIAFGQGLVKNAYVGRTFIQPSQTIRQLGIRLKLNPLHHVIKGKRLVIVDDSIVRGNTQRAVVRMLREAGAAEVHVRISSPPIKWPCFFGIDFATRAELIATGLGVDEICTSLGADSLGYISEDGMIAATDQPRDELCTACFSGTYPMELPSEDRLGKSLLELEFTPTEEAVRRP</sequence>
<comment type="pathway">
    <text evidence="1 7 8">Purine metabolism; IMP biosynthesis via de novo pathway; N(1)-(5-phospho-D-ribosyl)glycinamide from 5-phospho-alpha-D-ribose 1-diphosphate: step 1/2.</text>
</comment>
<dbReference type="HAMAP" id="MF_01931">
    <property type="entry name" value="PurF"/>
    <property type="match status" value="1"/>
</dbReference>
<evidence type="ECO:0000313" key="13">
    <source>
        <dbReference type="EMBL" id="APH02933.1"/>
    </source>
</evidence>
<dbReference type="InterPro" id="IPR017932">
    <property type="entry name" value="GATase_2_dom"/>
</dbReference>
<name>A0A1L3MKL5_9MICO</name>
<keyword evidence="7 11" id="KW-0411">Iron-sulfur</keyword>
<evidence type="ECO:0000313" key="14">
    <source>
        <dbReference type="Proteomes" id="UP000182938"/>
    </source>
</evidence>
<evidence type="ECO:0000256" key="8">
    <source>
        <dbReference type="PIRNR" id="PIRNR000485"/>
    </source>
</evidence>
<keyword evidence="4 7" id="KW-0808">Transferase</keyword>
<dbReference type="CDD" id="cd00715">
    <property type="entry name" value="GPATase_N"/>
    <property type="match status" value="1"/>
</dbReference>
<keyword evidence="3 7" id="KW-0328">Glycosyltransferase</keyword>
<organism evidence="13 14">
    <name type="scientific">Janibacter indicus</name>
    <dbReference type="NCBI Taxonomy" id="857417"/>
    <lineage>
        <taxon>Bacteria</taxon>
        <taxon>Bacillati</taxon>
        <taxon>Actinomycetota</taxon>
        <taxon>Actinomycetes</taxon>
        <taxon>Micrococcales</taxon>
        <taxon>Intrasporangiaceae</taxon>
        <taxon>Janibacter</taxon>
    </lineage>
</organism>
<dbReference type="GO" id="GO:0004044">
    <property type="term" value="F:amidophosphoribosyltransferase activity"/>
    <property type="evidence" value="ECO:0007669"/>
    <property type="project" value="UniProtKB-UniRule"/>
</dbReference>
<dbReference type="Gene3D" id="3.40.50.2020">
    <property type="match status" value="1"/>
</dbReference>
<dbReference type="PANTHER" id="PTHR11907">
    <property type="entry name" value="AMIDOPHOSPHORIBOSYLTRANSFERASE"/>
    <property type="match status" value="1"/>
</dbReference>
<keyword evidence="5 7" id="KW-0658">Purine biosynthesis</keyword>
<dbReference type="SUPFAM" id="SSF56235">
    <property type="entry name" value="N-terminal nucleophile aminohydrolases (Ntn hydrolases)"/>
    <property type="match status" value="1"/>
</dbReference>
<gene>
    <name evidence="7" type="primary">purF</name>
    <name evidence="13" type="ORF">ASJ30_01140</name>
</gene>
<evidence type="ECO:0000256" key="2">
    <source>
        <dbReference type="ARBA" id="ARBA00010138"/>
    </source>
</evidence>
<dbReference type="InterPro" id="IPR029055">
    <property type="entry name" value="Ntn_hydrolases_N"/>
</dbReference>
<dbReference type="GO" id="GO:0000287">
    <property type="term" value="F:magnesium ion binding"/>
    <property type="evidence" value="ECO:0007669"/>
    <property type="project" value="UniProtKB-UniRule"/>
</dbReference>
<dbReference type="GO" id="GO:0006189">
    <property type="term" value="P:'de novo' IMP biosynthetic process"/>
    <property type="evidence" value="ECO:0007669"/>
    <property type="project" value="UniProtKB-UniRule"/>
</dbReference>
<dbReference type="AlphaFoldDB" id="A0A1L3MKL5"/>
<dbReference type="Pfam" id="PF00156">
    <property type="entry name" value="Pribosyltran"/>
    <property type="match status" value="1"/>
</dbReference>
<evidence type="ECO:0000256" key="4">
    <source>
        <dbReference type="ARBA" id="ARBA00022679"/>
    </source>
</evidence>
<dbReference type="Proteomes" id="UP000182938">
    <property type="component" value="Chromosome"/>
</dbReference>
<dbReference type="InterPro" id="IPR000836">
    <property type="entry name" value="PRTase_dom"/>
</dbReference>
<keyword evidence="14" id="KW-1185">Reference proteome</keyword>
<keyword evidence="7" id="KW-0004">4Fe-4S</keyword>
<dbReference type="EMBL" id="CP013290">
    <property type="protein sequence ID" value="APH02933.1"/>
    <property type="molecule type" value="Genomic_DNA"/>
</dbReference>
<evidence type="ECO:0000256" key="10">
    <source>
        <dbReference type="PIRSR" id="PIRSR000485-2"/>
    </source>
</evidence>
<dbReference type="Gene3D" id="3.60.20.10">
    <property type="entry name" value="Glutamine Phosphoribosylpyrophosphate, subunit 1, domain 1"/>
    <property type="match status" value="1"/>
</dbReference>
<comment type="function">
    <text evidence="7">Catalyzes the formation of phosphoribosylamine from phosphoribosylpyrophosphate (PRPP) and glutamine.</text>
</comment>
<evidence type="ECO:0000256" key="3">
    <source>
        <dbReference type="ARBA" id="ARBA00022676"/>
    </source>
</evidence>
<feature type="binding site" evidence="7 11">
    <location>
        <position position="422"/>
    </location>
    <ligand>
        <name>[4Fe-4S] cluster</name>
        <dbReference type="ChEBI" id="CHEBI:49883"/>
    </ligand>
</feature>
<protein>
    <recommendedName>
        <fullName evidence="7">Amidophosphoribosyltransferase</fullName>
        <shortName evidence="7">ATase</shortName>
        <ecNumber evidence="7">2.4.2.14</ecNumber>
    </recommendedName>
    <alternativeName>
        <fullName evidence="7">Glutamine phosphoribosylpyrophosphate amidotransferase</fullName>
        <shortName evidence="7">GPATase</shortName>
    </alternativeName>
</protein>
<keyword evidence="6 7" id="KW-0315">Glutamine amidotransferase</keyword>
<keyword evidence="7 10" id="KW-0460">Magnesium</keyword>
<evidence type="ECO:0000256" key="1">
    <source>
        <dbReference type="ARBA" id="ARBA00005209"/>
    </source>
</evidence>
<feature type="active site" description="Nucleophile" evidence="7 9">
    <location>
        <position position="26"/>
    </location>
</feature>
<comment type="catalytic activity">
    <reaction evidence="7 8">
        <text>5-phospho-beta-D-ribosylamine + L-glutamate + diphosphate = 5-phospho-alpha-D-ribose 1-diphosphate + L-glutamine + H2O</text>
        <dbReference type="Rhea" id="RHEA:14905"/>
        <dbReference type="ChEBI" id="CHEBI:15377"/>
        <dbReference type="ChEBI" id="CHEBI:29985"/>
        <dbReference type="ChEBI" id="CHEBI:33019"/>
        <dbReference type="ChEBI" id="CHEBI:58017"/>
        <dbReference type="ChEBI" id="CHEBI:58359"/>
        <dbReference type="ChEBI" id="CHEBI:58681"/>
        <dbReference type="EC" id="2.4.2.14"/>
    </reaction>
</comment>
<reference evidence="13 14" key="1">
    <citation type="submission" date="2015-11" db="EMBL/GenBank/DDBJ databases">
        <authorList>
            <person name="Zhang Y."/>
            <person name="Guo Z."/>
        </authorList>
    </citation>
    <scope>NUCLEOTIDE SEQUENCE [LARGE SCALE GENOMIC DNA]</scope>
    <source>
        <strain evidence="13 14">YFY001</strain>
    </source>
</reference>
<evidence type="ECO:0000259" key="12">
    <source>
        <dbReference type="PROSITE" id="PS51278"/>
    </source>
</evidence>
<comment type="cofactor">
    <cofactor evidence="7 10">
        <name>Mg(2+)</name>
        <dbReference type="ChEBI" id="CHEBI:18420"/>
    </cofactor>
    <text evidence="7 10">Binds 1 Mg(2+) ion per subunit.</text>
</comment>
<dbReference type="GO" id="GO:0051539">
    <property type="term" value="F:4 iron, 4 sulfur cluster binding"/>
    <property type="evidence" value="ECO:0007669"/>
    <property type="project" value="UniProtKB-KW"/>
</dbReference>
<accession>A0A1L3MKL5</accession>